<proteinExistence type="predicted"/>
<gene>
    <name evidence="1" type="ORF">MPL1032_180205</name>
</gene>
<name>A0A0K2VUK4_MESPL</name>
<reference evidence="2" key="1">
    <citation type="submission" date="2014-08" db="EMBL/GenBank/DDBJ databases">
        <authorList>
            <person name="Edwards T."/>
        </authorList>
    </citation>
    <scope>NUCLEOTIDE SEQUENCE [LARGE SCALE GENOMIC DNA]</scope>
</reference>
<dbReference type="AlphaFoldDB" id="A0A0K2VUK4"/>
<dbReference type="EMBL" id="CCND01000010">
    <property type="protein sequence ID" value="CDX53861.1"/>
    <property type="molecule type" value="Genomic_DNA"/>
</dbReference>
<evidence type="ECO:0000313" key="1">
    <source>
        <dbReference type="EMBL" id="CDX53861.1"/>
    </source>
</evidence>
<evidence type="ECO:0000313" key="2">
    <source>
        <dbReference type="Proteomes" id="UP000182888"/>
    </source>
</evidence>
<dbReference type="Proteomes" id="UP000182888">
    <property type="component" value="Unassembled WGS sequence"/>
</dbReference>
<protein>
    <submittedName>
        <fullName evidence="1">Uncharacterized protein</fullName>
    </submittedName>
</protein>
<organism evidence="1 2">
    <name type="scientific">Mesorhizobium plurifarium</name>
    <dbReference type="NCBI Taxonomy" id="69974"/>
    <lineage>
        <taxon>Bacteria</taxon>
        <taxon>Pseudomonadati</taxon>
        <taxon>Pseudomonadota</taxon>
        <taxon>Alphaproteobacteria</taxon>
        <taxon>Hyphomicrobiales</taxon>
        <taxon>Phyllobacteriaceae</taxon>
        <taxon>Mesorhizobium</taxon>
    </lineage>
</organism>
<sequence>MAARQHRSRCADHRFRSDQWLSTRAIAAPARLWRAPGAREPSPLVFGKLRRSRPFGFAPWRGQPLRAETAAALWAALSFLSAPSRRRGVGGSPF</sequence>
<accession>A0A0K2VUK4</accession>